<dbReference type="AlphaFoldDB" id="A0A1F7XYT1"/>
<dbReference type="EMBL" id="MGGE01000049">
    <property type="protein sequence ID" value="OGM20193.1"/>
    <property type="molecule type" value="Genomic_DNA"/>
</dbReference>
<name>A0A1F7XYT1_9BACT</name>
<dbReference type="Proteomes" id="UP000178419">
    <property type="component" value="Unassembled WGS sequence"/>
</dbReference>
<dbReference type="InterPro" id="IPR023214">
    <property type="entry name" value="HAD_sf"/>
</dbReference>
<reference evidence="1 2" key="1">
    <citation type="journal article" date="2016" name="Nat. Commun.">
        <title>Thousands of microbial genomes shed light on interconnected biogeochemical processes in an aquifer system.</title>
        <authorList>
            <person name="Anantharaman K."/>
            <person name="Brown C.T."/>
            <person name="Hug L.A."/>
            <person name="Sharon I."/>
            <person name="Castelle C.J."/>
            <person name="Probst A.J."/>
            <person name="Thomas B.C."/>
            <person name="Singh A."/>
            <person name="Wilkins M.J."/>
            <person name="Karaoz U."/>
            <person name="Brodie E.L."/>
            <person name="Williams K.H."/>
            <person name="Hubbard S.S."/>
            <person name="Banfield J.F."/>
        </authorList>
    </citation>
    <scope>NUCLEOTIDE SEQUENCE [LARGE SCALE GENOMIC DNA]</scope>
</reference>
<dbReference type="InterPro" id="IPR036412">
    <property type="entry name" value="HAD-like_sf"/>
</dbReference>
<evidence type="ECO:0000313" key="2">
    <source>
        <dbReference type="Proteomes" id="UP000178419"/>
    </source>
</evidence>
<proteinExistence type="predicted"/>
<sequence>MSSIKWNPRVKLILSDVDETLADLYLPADPEMINKITKILQKEIVLFFITGQGIKSVLERIVNKIPENLRWQILVGHCSGTEVWGFDHSGKLNKNPFYSIYNEKLNDDQKTKLRKIIDKLIKDFELKTYPTMPVELFLNKAGDDPLSIMFEDRGPQITFEMVNAYDLSDDQLQKLKLKIPNTHGHFDIRILLMERAERFFNEEKLPITPRLGGIFALDFAVKGISKTTAVEYVLNNEQVLSSLGLRKSDLTNPEYLEIWGDKFSVIRGGTDRHMCEAVNPRVRTIDFRKENPEEFLKGYNIVTWDGEKHLHEGLLEYLSSDNV</sequence>
<evidence type="ECO:0000313" key="1">
    <source>
        <dbReference type="EMBL" id="OGM20193.1"/>
    </source>
</evidence>
<gene>
    <name evidence="1" type="ORF">A2714_01180</name>
</gene>
<protein>
    <recommendedName>
        <fullName evidence="3">Sucrose phosphatase-like domain-containing protein</fullName>
    </recommendedName>
</protein>
<organism evidence="1 2">
    <name type="scientific">Candidatus Woesebacteria bacterium RIFCSPHIGHO2_01_FULL_38_9</name>
    <dbReference type="NCBI Taxonomy" id="1802492"/>
    <lineage>
        <taxon>Bacteria</taxon>
        <taxon>Candidatus Woeseibacteriota</taxon>
    </lineage>
</organism>
<evidence type="ECO:0008006" key="3">
    <source>
        <dbReference type="Google" id="ProtNLM"/>
    </source>
</evidence>
<comment type="caution">
    <text evidence="1">The sequence shown here is derived from an EMBL/GenBank/DDBJ whole genome shotgun (WGS) entry which is preliminary data.</text>
</comment>
<dbReference type="SUPFAM" id="SSF56784">
    <property type="entry name" value="HAD-like"/>
    <property type="match status" value="1"/>
</dbReference>
<dbReference type="Gene3D" id="3.40.50.1000">
    <property type="entry name" value="HAD superfamily/HAD-like"/>
    <property type="match status" value="1"/>
</dbReference>
<accession>A0A1F7XYT1</accession>